<dbReference type="SUPFAM" id="SSF46785">
    <property type="entry name" value="Winged helix' DNA-binding domain"/>
    <property type="match status" value="1"/>
</dbReference>
<organism evidence="1 2">
    <name type="scientific">Azospirillum thermophilum</name>
    <dbReference type="NCBI Taxonomy" id="2202148"/>
    <lineage>
        <taxon>Bacteria</taxon>
        <taxon>Pseudomonadati</taxon>
        <taxon>Pseudomonadota</taxon>
        <taxon>Alphaproteobacteria</taxon>
        <taxon>Rhodospirillales</taxon>
        <taxon>Azospirillaceae</taxon>
        <taxon>Azospirillum</taxon>
    </lineage>
</organism>
<dbReference type="RefSeq" id="WP_109324527.1">
    <property type="nucleotide sequence ID" value="NZ_CP029352.1"/>
</dbReference>
<evidence type="ECO:0000313" key="2">
    <source>
        <dbReference type="Proteomes" id="UP000245629"/>
    </source>
</evidence>
<dbReference type="InterPro" id="IPR036390">
    <property type="entry name" value="WH_DNA-bd_sf"/>
</dbReference>
<dbReference type="KEGG" id="azz:DEW08_03555"/>
<dbReference type="AlphaFoldDB" id="A0A2S2CLM7"/>
<accession>A0A2S2CLM7</accession>
<name>A0A2S2CLM7_9PROT</name>
<evidence type="ECO:0000313" key="1">
    <source>
        <dbReference type="EMBL" id="AWK85372.1"/>
    </source>
</evidence>
<dbReference type="EMBL" id="CP029352">
    <property type="protein sequence ID" value="AWK85372.1"/>
    <property type="molecule type" value="Genomic_DNA"/>
</dbReference>
<evidence type="ECO:0008006" key="3">
    <source>
        <dbReference type="Google" id="ProtNLM"/>
    </source>
</evidence>
<protein>
    <recommendedName>
        <fullName evidence="3">Transcriptional regulator</fullName>
    </recommendedName>
</protein>
<dbReference type="Proteomes" id="UP000245629">
    <property type="component" value="Chromosome 1"/>
</dbReference>
<dbReference type="OrthoDB" id="5441449at2"/>
<reference evidence="2" key="1">
    <citation type="submission" date="2018-05" db="EMBL/GenBank/DDBJ databases">
        <title>Azospirillum thermophila sp. nov., a novel isolated from hot spring.</title>
        <authorList>
            <person name="Zhao Z."/>
        </authorList>
    </citation>
    <scope>NUCLEOTIDE SEQUENCE [LARGE SCALE GENOMIC DNA]</scope>
    <source>
        <strain evidence="2">CFH 70021</strain>
    </source>
</reference>
<sequence>MIGVVGPDDTVELIKRVARESGLGQVLVTATYAVPEDTPRLVGALLRVCAVILFSGRLPYRLALAAGFPQDRLDFIQHEGTDLFRTLALVALGSDRVGHIPRFSFDCIPASDVDEAFDELGLTDNYRVIPLERGEDGRDIDLGRIVEEHRSLLRDGTVEQCATCIRSVYETLKAEKLPVIRINHSRASVRQALLRAKLRHDLVQAEATQTAVCLLSPRPGHAGVAGGTVSQAARRFAAVLDGHVLRDDEAGSVLISTRNAVESRLKPQPLAAQGEGPPLVFGIGFGSNAEQAETLARQAQQHALLLPEQVIQLDGVAALIAMMDPDEAREGRQTDLDISLTLQISPAVIRRLMAVFRVLDPNGFTAAELAQSYKVLPRSARRLLKLLKDRGFVEECGVRNRSRAGRPEVVYRIFLDRILLPTS</sequence>
<proteinExistence type="predicted"/>
<keyword evidence="2" id="KW-1185">Reference proteome</keyword>
<gene>
    <name evidence="1" type="ORF">DEW08_03555</name>
</gene>